<evidence type="ECO:0000313" key="2">
    <source>
        <dbReference type="Proteomes" id="UP000299102"/>
    </source>
</evidence>
<reference evidence="1 2" key="1">
    <citation type="journal article" date="2019" name="Commun. Biol.">
        <title>The bagworm genome reveals a unique fibroin gene that provides high tensile strength.</title>
        <authorList>
            <person name="Kono N."/>
            <person name="Nakamura H."/>
            <person name="Ohtoshi R."/>
            <person name="Tomita M."/>
            <person name="Numata K."/>
            <person name="Arakawa K."/>
        </authorList>
    </citation>
    <scope>NUCLEOTIDE SEQUENCE [LARGE SCALE GENOMIC DNA]</scope>
</reference>
<keyword evidence="2" id="KW-1185">Reference proteome</keyword>
<gene>
    <name evidence="1" type="ORF">EVAR_100347_1</name>
</gene>
<proteinExistence type="predicted"/>
<evidence type="ECO:0000313" key="1">
    <source>
        <dbReference type="EMBL" id="GBP97029.1"/>
    </source>
</evidence>
<organism evidence="1 2">
    <name type="scientific">Eumeta variegata</name>
    <name type="common">Bagworm moth</name>
    <name type="synonym">Eumeta japonica</name>
    <dbReference type="NCBI Taxonomy" id="151549"/>
    <lineage>
        <taxon>Eukaryota</taxon>
        <taxon>Metazoa</taxon>
        <taxon>Ecdysozoa</taxon>
        <taxon>Arthropoda</taxon>
        <taxon>Hexapoda</taxon>
        <taxon>Insecta</taxon>
        <taxon>Pterygota</taxon>
        <taxon>Neoptera</taxon>
        <taxon>Endopterygota</taxon>
        <taxon>Lepidoptera</taxon>
        <taxon>Glossata</taxon>
        <taxon>Ditrysia</taxon>
        <taxon>Tineoidea</taxon>
        <taxon>Psychidae</taxon>
        <taxon>Oiketicinae</taxon>
        <taxon>Eumeta</taxon>
    </lineage>
</organism>
<dbReference type="EMBL" id="BGZK01002858">
    <property type="protein sequence ID" value="GBP97029.1"/>
    <property type="molecule type" value="Genomic_DNA"/>
</dbReference>
<dbReference type="AlphaFoldDB" id="A0A4C2ACV0"/>
<comment type="caution">
    <text evidence="1">The sequence shown here is derived from an EMBL/GenBank/DDBJ whole genome shotgun (WGS) entry which is preliminary data.</text>
</comment>
<name>A0A4C2ACV0_EUMVA</name>
<dbReference type="Proteomes" id="UP000299102">
    <property type="component" value="Unassembled WGS sequence"/>
</dbReference>
<sequence length="194" mass="21751">MLLTAAACHEYGDNAFEPSILTCLLRHEDADDIPRLPIAVQLELFADDTASYLNFLASSLAKFNVQARVTSRSAVTYRPTTSKAAVLTDLYALRYQRLPERILTRVPWPRQQCETAQSTSIFSEKTRADSVTYPLQFGKNTSVLLALQFCNYGKQGNRPRRNYARAKRLLAFGVTLKGALLGSLASDLRHHELK</sequence>
<accession>A0A4C2ACV0</accession>
<protein>
    <submittedName>
        <fullName evidence="1">Uncharacterized protein</fullName>
    </submittedName>
</protein>